<evidence type="ECO:0000313" key="2">
    <source>
        <dbReference type="EMBL" id="GLR13707.1"/>
    </source>
</evidence>
<comment type="caution">
    <text evidence="2">The sequence shown here is derived from an EMBL/GenBank/DDBJ whole genome shotgun (WGS) entry which is preliminary data.</text>
</comment>
<gene>
    <name evidence="2" type="ORF">GCM10007907_24970</name>
</gene>
<dbReference type="Proteomes" id="UP001156706">
    <property type="component" value="Unassembled WGS sequence"/>
</dbReference>
<dbReference type="EMBL" id="BSOG01000002">
    <property type="protein sequence ID" value="GLR13707.1"/>
    <property type="molecule type" value="Genomic_DNA"/>
</dbReference>
<dbReference type="InterPro" id="IPR019226">
    <property type="entry name" value="DUF2158"/>
</dbReference>
<evidence type="ECO:0008006" key="4">
    <source>
        <dbReference type="Google" id="ProtNLM"/>
    </source>
</evidence>
<keyword evidence="3" id="KW-1185">Reference proteome</keyword>
<dbReference type="RefSeq" id="WP_368860133.1">
    <property type="nucleotide sequence ID" value="NZ_BSOG01000002.1"/>
</dbReference>
<feature type="region of interest" description="Disordered" evidence="1">
    <location>
        <begin position="50"/>
        <end position="71"/>
    </location>
</feature>
<evidence type="ECO:0000256" key="1">
    <source>
        <dbReference type="SAM" id="MobiDB-lite"/>
    </source>
</evidence>
<protein>
    <recommendedName>
        <fullName evidence="4">DUF2158 domain-containing protein</fullName>
    </recommendedName>
</protein>
<proteinExistence type="predicted"/>
<sequence length="71" mass="7514">MTFNVGDTVILASGGPVMTVEEVGDGYVHCTWFSKGAGDFEGPRSAQFDPAMLRASKPTPTAQNLPPIRMG</sequence>
<dbReference type="Pfam" id="PF09926">
    <property type="entry name" value="DUF2158"/>
    <property type="match status" value="1"/>
</dbReference>
<name>A0ABQ5YJ61_9NEIS</name>
<evidence type="ECO:0000313" key="3">
    <source>
        <dbReference type="Proteomes" id="UP001156706"/>
    </source>
</evidence>
<organism evidence="2 3">
    <name type="scientific">Chitinimonas prasina</name>
    <dbReference type="NCBI Taxonomy" id="1434937"/>
    <lineage>
        <taxon>Bacteria</taxon>
        <taxon>Pseudomonadati</taxon>
        <taxon>Pseudomonadota</taxon>
        <taxon>Betaproteobacteria</taxon>
        <taxon>Neisseriales</taxon>
        <taxon>Chitinibacteraceae</taxon>
        <taxon>Chitinimonas</taxon>
    </lineage>
</organism>
<reference evidence="3" key="1">
    <citation type="journal article" date="2019" name="Int. J. Syst. Evol. Microbiol.">
        <title>The Global Catalogue of Microorganisms (GCM) 10K type strain sequencing project: providing services to taxonomists for standard genome sequencing and annotation.</title>
        <authorList>
            <consortium name="The Broad Institute Genomics Platform"/>
            <consortium name="The Broad Institute Genome Sequencing Center for Infectious Disease"/>
            <person name="Wu L."/>
            <person name="Ma J."/>
        </authorList>
    </citation>
    <scope>NUCLEOTIDE SEQUENCE [LARGE SCALE GENOMIC DNA]</scope>
    <source>
        <strain evidence="3">NBRC 110044</strain>
    </source>
</reference>
<accession>A0ABQ5YJ61</accession>